<organism evidence="1 2">
    <name type="scientific">Hyunsoonleella jejuensis</name>
    <dbReference type="NCBI Taxonomy" id="419940"/>
    <lineage>
        <taxon>Bacteria</taxon>
        <taxon>Pseudomonadati</taxon>
        <taxon>Bacteroidota</taxon>
        <taxon>Flavobacteriia</taxon>
        <taxon>Flavobacteriales</taxon>
        <taxon>Flavobacteriaceae</taxon>
    </lineage>
</organism>
<gene>
    <name evidence="1" type="ORF">SAMN05421824_0347</name>
</gene>
<evidence type="ECO:0000313" key="1">
    <source>
        <dbReference type="EMBL" id="SEP79895.1"/>
    </source>
</evidence>
<proteinExistence type="predicted"/>
<keyword evidence="2" id="KW-1185">Reference proteome</keyword>
<evidence type="ECO:0008006" key="3">
    <source>
        <dbReference type="Google" id="ProtNLM"/>
    </source>
</evidence>
<dbReference type="Proteomes" id="UP000198999">
    <property type="component" value="Unassembled WGS sequence"/>
</dbReference>
<sequence length="208" mass="24066">MNTFSTYLFTFFCFFKCFSQQQTDSTKQDVNPISYIEGMFGYAGGSSHGVTLGAQINFQKDKSLYTFRYHNQTRVNYDTAVIGFVAIPYFYSDLKIDEYAFLFGRRFIDKNKSYSFSLGLSSNSQSLKSTLNDEINWTTSNYIGVPFELNIKWFKRKKKRFRAYYGLIPIGKETSFGRSFGFKLYGNIGSISYIGLGITFGYGWHKIY</sequence>
<accession>A0A1H9ATN9</accession>
<reference evidence="1 2" key="1">
    <citation type="submission" date="2016-10" db="EMBL/GenBank/DDBJ databases">
        <authorList>
            <person name="de Groot N.N."/>
        </authorList>
    </citation>
    <scope>NUCLEOTIDE SEQUENCE [LARGE SCALE GENOMIC DNA]</scope>
    <source>
        <strain evidence="1 2">DSM 21035</strain>
    </source>
</reference>
<evidence type="ECO:0000313" key="2">
    <source>
        <dbReference type="Proteomes" id="UP000198999"/>
    </source>
</evidence>
<dbReference type="AlphaFoldDB" id="A0A1H9ATN9"/>
<dbReference type="EMBL" id="FOFN01000001">
    <property type="protein sequence ID" value="SEP79895.1"/>
    <property type="molecule type" value="Genomic_DNA"/>
</dbReference>
<protein>
    <recommendedName>
        <fullName evidence="3">Outer membrane protein beta-barrel domain-containing protein</fullName>
    </recommendedName>
</protein>
<dbReference type="OrthoDB" id="796858at2"/>
<dbReference type="RefSeq" id="WP_092574583.1">
    <property type="nucleotide sequence ID" value="NZ_FOFN01000001.1"/>
</dbReference>
<dbReference type="STRING" id="419940.SAMN05421824_0347"/>
<name>A0A1H9ATN9_9FLAO</name>